<organism evidence="1 2">
    <name type="scientific">Pocillopora damicornis</name>
    <name type="common">Cauliflower coral</name>
    <name type="synonym">Millepora damicornis</name>
    <dbReference type="NCBI Taxonomy" id="46731"/>
    <lineage>
        <taxon>Eukaryota</taxon>
        <taxon>Metazoa</taxon>
        <taxon>Cnidaria</taxon>
        <taxon>Anthozoa</taxon>
        <taxon>Hexacorallia</taxon>
        <taxon>Scleractinia</taxon>
        <taxon>Astrocoeniina</taxon>
        <taxon>Pocilloporidae</taxon>
        <taxon>Pocillopora</taxon>
    </lineage>
</organism>
<proteinExistence type="predicted"/>
<comment type="caution">
    <text evidence="1">The sequence shown here is derived from an EMBL/GenBank/DDBJ whole genome shotgun (WGS) entry which is preliminary data.</text>
</comment>
<gene>
    <name evidence="1" type="ORF">pdam_00022464</name>
</gene>
<evidence type="ECO:0000313" key="2">
    <source>
        <dbReference type="Proteomes" id="UP000275408"/>
    </source>
</evidence>
<evidence type="ECO:0000313" key="1">
    <source>
        <dbReference type="EMBL" id="RMX53322.1"/>
    </source>
</evidence>
<keyword evidence="2" id="KW-1185">Reference proteome</keyword>
<reference evidence="1 2" key="1">
    <citation type="journal article" date="2018" name="Sci. Rep.">
        <title>Comparative analysis of the Pocillopora damicornis genome highlights role of immune system in coral evolution.</title>
        <authorList>
            <person name="Cunning R."/>
            <person name="Bay R.A."/>
            <person name="Gillette P."/>
            <person name="Baker A.C."/>
            <person name="Traylor-Knowles N."/>
        </authorList>
    </citation>
    <scope>NUCLEOTIDE SEQUENCE [LARGE SCALE GENOMIC DNA]</scope>
    <source>
        <strain evidence="1">RSMAS</strain>
        <tissue evidence="1">Whole animal</tissue>
    </source>
</reference>
<dbReference type="AlphaFoldDB" id="A0A3M6UI38"/>
<dbReference type="Proteomes" id="UP000275408">
    <property type="component" value="Unassembled WGS sequence"/>
</dbReference>
<dbReference type="STRING" id="46731.A0A3M6UI38"/>
<dbReference type="EMBL" id="RCHS01001471">
    <property type="protein sequence ID" value="RMX53322.1"/>
    <property type="molecule type" value="Genomic_DNA"/>
</dbReference>
<dbReference type="PANTHER" id="PTHR46549">
    <property type="entry name" value="MACPF DOMAIN-CONTAINING PROTEIN"/>
    <property type="match status" value="1"/>
</dbReference>
<feature type="non-terminal residue" evidence="1">
    <location>
        <position position="245"/>
    </location>
</feature>
<dbReference type="PANTHER" id="PTHR46549:SF1">
    <property type="entry name" value="MACPF DOMAIN-CONTAINING PROTEIN"/>
    <property type="match status" value="1"/>
</dbReference>
<dbReference type="OrthoDB" id="1366754at2759"/>
<name>A0A3M6UI38_POCDA</name>
<sequence length="245" mass="26711">MKGCYGFAKGIEVAGKLVDRQLQIIDDAQQKAADFLKKEVSKYDAGKEENKTIKLDITPDKGWENEDLFLPAGYHIDASVSGGEESPKEGGETPYVFPAGLGTALMNGCWGTGYKETDPCYTAKWKSNVCQSMIDGAAFMGVGFNGRGKYSPESRKISIVQRNCANKATYDGVDVPDTINVHSIYDTSASLVTYESREEYQKYIQQQAGVSGSYFGFSAGVKEAWGDSTASARQKYLAVMDVDVD</sequence>
<accession>A0A3M6UI38</accession>
<protein>
    <submittedName>
        <fullName evidence="1">Uncharacterized protein</fullName>
    </submittedName>
</protein>